<keyword evidence="2" id="KW-0964">Secreted</keyword>
<dbReference type="GO" id="GO:0005576">
    <property type="term" value="C:extracellular region"/>
    <property type="evidence" value="ECO:0007669"/>
    <property type="project" value="UniProtKB-SubCell"/>
</dbReference>
<dbReference type="Gene3D" id="1.10.640.10">
    <property type="entry name" value="Haem peroxidase domain superfamily, animal type"/>
    <property type="match status" value="1"/>
</dbReference>
<keyword evidence="5" id="KW-0479">Metal-binding</keyword>
<proteinExistence type="predicted"/>
<keyword evidence="8" id="KW-1185">Reference proteome</keyword>
<protein>
    <submittedName>
        <fullName evidence="7">Uncharacterized protein</fullName>
    </submittedName>
</protein>
<dbReference type="PANTHER" id="PTHR11475">
    <property type="entry name" value="OXIDASE/PEROXIDASE"/>
    <property type="match status" value="1"/>
</dbReference>
<evidence type="ECO:0000256" key="2">
    <source>
        <dbReference type="ARBA" id="ARBA00022525"/>
    </source>
</evidence>
<evidence type="ECO:0000256" key="4">
    <source>
        <dbReference type="ARBA" id="ARBA00023180"/>
    </source>
</evidence>
<evidence type="ECO:0000256" key="3">
    <source>
        <dbReference type="ARBA" id="ARBA00022729"/>
    </source>
</evidence>
<dbReference type="GO" id="GO:0004601">
    <property type="term" value="F:peroxidase activity"/>
    <property type="evidence" value="ECO:0007669"/>
    <property type="project" value="InterPro"/>
</dbReference>
<evidence type="ECO:0000313" key="8">
    <source>
        <dbReference type="Proteomes" id="UP001374579"/>
    </source>
</evidence>
<feature type="chain" id="PRO_5042856191" evidence="6">
    <location>
        <begin position="21"/>
        <end position="748"/>
    </location>
</feature>
<dbReference type="PROSITE" id="PS50292">
    <property type="entry name" value="PEROXIDASE_3"/>
    <property type="match status" value="1"/>
</dbReference>
<evidence type="ECO:0000256" key="1">
    <source>
        <dbReference type="ARBA" id="ARBA00004613"/>
    </source>
</evidence>
<keyword evidence="5" id="KW-0349">Heme</keyword>
<evidence type="ECO:0000256" key="6">
    <source>
        <dbReference type="SAM" id="SignalP"/>
    </source>
</evidence>
<dbReference type="SUPFAM" id="SSF48113">
    <property type="entry name" value="Heme-dependent peroxidases"/>
    <property type="match status" value="1"/>
</dbReference>
<dbReference type="CDD" id="cd09823">
    <property type="entry name" value="peroxinectin_like"/>
    <property type="match status" value="1"/>
</dbReference>
<dbReference type="GO" id="GO:0046872">
    <property type="term" value="F:metal ion binding"/>
    <property type="evidence" value="ECO:0007669"/>
    <property type="project" value="UniProtKB-KW"/>
</dbReference>
<dbReference type="GO" id="GO:0020037">
    <property type="term" value="F:heme binding"/>
    <property type="evidence" value="ECO:0007669"/>
    <property type="project" value="InterPro"/>
</dbReference>
<keyword evidence="4" id="KW-0325">Glycoprotein</keyword>
<evidence type="ECO:0000313" key="7">
    <source>
        <dbReference type="EMBL" id="KAK7093681.1"/>
    </source>
</evidence>
<feature type="signal peptide" evidence="6">
    <location>
        <begin position="1"/>
        <end position="20"/>
    </location>
</feature>
<dbReference type="AlphaFoldDB" id="A0AAN9AVF6"/>
<dbReference type="Pfam" id="PF03098">
    <property type="entry name" value="An_peroxidase"/>
    <property type="match status" value="1"/>
</dbReference>
<reference evidence="7 8" key="1">
    <citation type="submission" date="2024-02" db="EMBL/GenBank/DDBJ databases">
        <title>Chromosome-scale genome assembly of the rough periwinkle Littorina saxatilis.</title>
        <authorList>
            <person name="De Jode A."/>
            <person name="Faria R."/>
            <person name="Formenti G."/>
            <person name="Sims Y."/>
            <person name="Smith T.P."/>
            <person name="Tracey A."/>
            <person name="Wood J.M.D."/>
            <person name="Zagrodzka Z.B."/>
            <person name="Johannesson K."/>
            <person name="Butlin R.K."/>
            <person name="Leder E.H."/>
        </authorList>
    </citation>
    <scope>NUCLEOTIDE SEQUENCE [LARGE SCALE GENOMIC DNA]</scope>
    <source>
        <strain evidence="7">Snail1</strain>
        <tissue evidence="7">Muscle</tissue>
    </source>
</reference>
<comment type="subcellular location">
    <subcellularLocation>
        <location evidence="1">Secreted</location>
    </subcellularLocation>
</comment>
<evidence type="ECO:0000256" key="5">
    <source>
        <dbReference type="PIRSR" id="PIRSR619791-2"/>
    </source>
</evidence>
<dbReference type="InterPro" id="IPR037120">
    <property type="entry name" value="Haem_peroxidase_sf_animal"/>
</dbReference>
<keyword evidence="3 6" id="KW-0732">Signal</keyword>
<accession>A0AAN9AVF6</accession>
<dbReference type="FunFam" id="1.10.640.10:FF:000003">
    <property type="entry name" value="chorion peroxidase"/>
    <property type="match status" value="1"/>
</dbReference>
<dbReference type="GO" id="GO:0006979">
    <property type="term" value="P:response to oxidative stress"/>
    <property type="evidence" value="ECO:0007669"/>
    <property type="project" value="InterPro"/>
</dbReference>
<dbReference type="InterPro" id="IPR019791">
    <property type="entry name" value="Haem_peroxidase_animal"/>
</dbReference>
<feature type="binding site" description="axial binding residue" evidence="5">
    <location>
        <position position="508"/>
    </location>
    <ligand>
        <name>heme b</name>
        <dbReference type="ChEBI" id="CHEBI:60344"/>
    </ligand>
    <ligandPart>
        <name>Fe</name>
        <dbReference type="ChEBI" id="CHEBI:18248"/>
    </ligandPart>
</feature>
<keyword evidence="5" id="KW-0408">Iron</keyword>
<comment type="caution">
    <text evidence="7">The sequence shown here is derived from an EMBL/GenBank/DDBJ whole genome shotgun (WGS) entry which is preliminary data.</text>
</comment>
<dbReference type="EMBL" id="JBAMIC010000019">
    <property type="protein sequence ID" value="KAK7093681.1"/>
    <property type="molecule type" value="Genomic_DNA"/>
</dbReference>
<organism evidence="7 8">
    <name type="scientific">Littorina saxatilis</name>
    <dbReference type="NCBI Taxonomy" id="31220"/>
    <lineage>
        <taxon>Eukaryota</taxon>
        <taxon>Metazoa</taxon>
        <taxon>Spiralia</taxon>
        <taxon>Lophotrochozoa</taxon>
        <taxon>Mollusca</taxon>
        <taxon>Gastropoda</taxon>
        <taxon>Caenogastropoda</taxon>
        <taxon>Littorinimorpha</taxon>
        <taxon>Littorinoidea</taxon>
        <taxon>Littorinidae</taxon>
        <taxon>Littorina</taxon>
    </lineage>
</organism>
<gene>
    <name evidence="7" type="ORF">V1264_007383</name>
</gene>
<dbReference type="PRINTS" id="PR00457">
    <property type="entry name" value="ANPEROXIDASE"/>
</dbReference>
<name>A0AAN9AVF6_9CAEN</name>
<sequence length="748" mass="82692">MGTFTLLAVALLSCLAATQGKTSQKLGAKINPSYQYSSPETCWPLTSGLVNRASSVSRVVNKTAEESARKTSVNLQKTDFFEKATSVLNKAFQVKSYSRTVEEAQKMFGPLDKAAQVEYSRAVKSGGDVAVEAVTLDPKLASRSREKRLAVQRQALQQQVLRAPSVAIVTPLNPFWWWFFPCGSFFNLLFRTADGSCNHHLNYGQSVTPLTRCMPAAYDDGLEDPRTLSVSGQPLPGARVVSRNVHPDKVATTDLTTFVMLWGQFTDHDVILTPLPVQSPYTPLHCCGANGGPPPSSASSECFPIRFPNGDPNFDGTCMDFVRSAPVTNNAGNILLPRENQNSITSFIDGSNVYGSDQARQNQLRHPVNSHLLRTTTDNFPPHNGLNDCVQRNSNDICFLAGDDRVNENPGLSLLHTIFMRYHNHIATQLKAISSFPSNEIIFQQARAIVGAVMQNILYSDWLPIVLGPSVRSQFNLDITPEVRTNYDYTEDPRIFQSFSTAAFRFGHSLVPRSMLVAPERRVLLRELFFTPYETRENLDTLAEGLLQAPDPEDRAQPADRHLVEELTGHLFENQEGHGKGFDLAALNIQRGRDHGLPPYNAYRQKCGLANATTFCDPILGNGGAALSNAYDHVDDIDLFAGGSSEPAFDGGLVGETFSHLIARQFHSLKFGDRFFFTHRKFLFGFTDNQVNLLRGIHLSHVLCLTTGVTSVQENPFRVSGPGNPLKTCSLLNSQHPSMQSFKNYPLF</sequence>
<dbReference type="PANTHER" id="PTHR11475:SF4">
    <property type="entry name" value="CHORION PEROXIDASE"/>
    <property type="match status" value="1"/>
</dbReference>
<dbReference type="InterPro" id="IPR010255">
    <property type="entry name" value="Haem_peroxidase_sf"/>
</dbReference>
<dbReference type="Proteomes" id="UP001374579">
    <property type="component" value="Unassembled WGS sequence"/>
</dbReference>